<gene>
    <name evidence="2" type="ORF">CEXT_180181</name>
</gene>
<evidence type="ECO:0000313" key="3">
    <source>
        <dbReference type="Proteomes" id="UP001054945"/>
    </source>
</evidence>
<protein>
    <submittedName>
        <fullName evidence="2">Uncharacterized protein</fullName>
    </submittedName>
</protein>
<feature type="compositionally biased region" description="Polar residues" evidence="1">
    <location>
        <begin position="102"/>
        <end position="113"/>
    </location>
</feature>
<dbReference type="Proteomes" id="UP001054945">
    <property type="component" value="Unassembled WGS sequence"/>
</dbReference>
<sequence length="192" mass="20154">MKFGKRLQSKGVLLLTSSAASHEPEVVEFCDLVLDDGGGVPHLAAVVLVVAGPHGDRGSVQHLAEHHHLEGDGQRLVGAPVSGEHGAEDVGRGGAHQLPGCSPSTSHRPRSTNSVMAASRLASVASHTSQPIEACCAQGLPRGGGFLAGGGKEALAVAKRVLFWVLLERRGRVLRKSLRVLRIFLSYEMIGI</sequence>
<dbReference type="EMBL" id="BPLR01005664">
    <property type="protein sequence ID" value="GIY04066.1"/>
    <property type="molecule type" value="Genomic_DNA"/>
</dbReference>
<proteinExistence type="predicted"/>
<dbReference type="AlphaFoldDB" id="A0AAV4Q4N0"/>
<feature type="region of interest" description="Disordered" evidence="1">
    <location>
        <begin position="81"/>
        <end position="113"/>
    </location>
</feature>
<reference evidence="2 3" key="1">
    <citation type="submission" date="2021-06" db="EMBL/GenBank/DDBJ databases">
        <title>Caerostris extrusa draft genome.</title>
        <authorList>
            <person name="Kono N."/>
            <person name="Arakawa K."/>
        </authorList>
    </citation>
    <scope>NUCLEOTIDE SEQUENCE [LARGE SCALE GENOMIC DNA]</scope>
</reference>
<evidence type="ECO:0000313" key="2">
    <source>
        <dbReference type="EMBL" id="GIY04066.1"/>
    </source>
</evidence>
<organism evidence="2 3">
    <name type="scientific">Caerostris extrusa</name>
    <name type="common">Bark spider</name>
    <name type="synonym">Caerostris bankana</name>
    <dbReference type="NCBI Taxonomy" id="172846"/>
    <lineage>
        <taxon>Eukaryota</taxon>
        <taxon>Metazoa</taxon>
        <taxon>Ecdysozoa</taxon>
        <taxon>Arthropoda</taxon>
        <taxon>Chelicerata</taxon>
        <taxon>Arachnida</taxon>
        <taxon>Araneae</taxon>
        <taxon>Araneomorphae</taxon>
        <taxon>Entelegynae</taxon>
        <taxon>Araneoidea</taxon>
        <taxon>Araneidae</taxon>
        <taxon>Caerostris</taxon>
    </lineage>
</organism>
<keyword evidence="3" id="KW-1185">Reference proteome</keyword>
<name>A0AAV4Q4N0_CAEEX</name>
<accession>A0AAV4Q4N0</accession>
<evidence type="ECO:0000256" key="1">
    <source>
        <dbReference type="SAM" id="MobiDB-lite"/>
    </source>
</evidence>
<comment type="caution">
    <text evidence="2">The sequence shown here is derived from an EMBL/GenBank/DDBJ whole genome shotgun (WGS) entry which is preliminary data.</text>
</comment>